<keyword evidence="10 13" id="KW-0408">Iron</keyword>
<dbReference type="PROSITE" id="PS00086">
    <property type="entry name" value="CYTOCHROME_P450"/>
    <property type="match status" value="1"/>
</dbReference>
<comment type="similarity">
    <text evidence="4 14">Belongs to the cytochrome P450 family.</text>
</comment>
<accession>A0A5N4ARV5</accession>
<sequence length="502" mass="57808">MWSFVLLGILLILLIIRYYFLYYNYWCERGVTAVNPIYTFYNFTELVFMVTPRFSNLKDIYFKHQDKRYVGLFQYFRPILMVHDLDLIKKITITDFESFTNHNIYPNVLCADKLFQKNVFSMAAKDGWYELRGALTPFFTGSKLRRWYSLMQVCSTQILDYLNSCERTDYVDVRDLFERYSNDVIGSATLGVSCNSVLDRDNAFFHGCKSLADFSGMKGITYVVYSLYPRLLKIIAPSLLKSKMTNFFLQLIRENMLYRLESNIVRDDIVGLLSKYVQSGRKETSLNAGGVCDMTIEEVTAGAGTFLIAGFQTVAYTITTAAYELALNPEIQEKVCTEIEEVLNEYDGELTFEAINSMNYIENVIFEALRIHLVFSIIDRRCTKNYTIEPVHPGEKPVHLKEGDCVWIPAGPIHHDPKHYPNPQKFDPDRFGKNKPFSLMPFGIGPKSCLGVRFAMLECKLILVEILRSFDIVPVKKTISSLPTFKDTSFGLSRKTLSTNFK</sequence>
<comment type="caution">
    <text evidence="15">The sequence shown here is derived from an EMBL/GenBank/DDBJ whole genome shotgun (WGS) entry which is preliminary data.</text>
</comment>
<evidence type="ECO:0000256" key="11">
    <source>
        <dbReference type="ARBA" id="ARBA00023033"/>
    </source>
</evidence>
<keyword evidence="5 13" id="KW-0349">Heme</keyword>
<dbReference type="GO" id="GO:0005789">
    <property type="term" value="C:endoplasmic reticulum membrane"/>
    <property type="evidence" value="ECO:0007669"/>
    <property type="project" value="UniProtKB-SubCell"/>
</dbReference>
<evidence type="ECO:0000256" key="2">
    <source>
        <dbReference type="ARBA" id="ARBA00004174"/>
    </source>
</evidence>
<comment type="subcellular location">
    <subcellularLocation>
        <location evidence="3">Endoplasmic reticulum membrane</location>
        <topology evidence="3">Peripheral membrane protein</topology>
    </subcellularLocation>
    <subcellularLocation>
        <location evidence="2">Microsome membrane</location>
        <topology evidence="2">Peripheral membrane protein</topology>
    </subcellularLocation>
</comment>
<dbReference type="OrthoDB" id="2789670at2759"/>
<dbReference type="SUPFAM" id="SSF48264">
    <property type="entry name" value="Cytochrome P450"/>
    <property type="match status" value="1"/>
</dbReference>
<dbReference type="InterPro" id="IPR036396">
    <property type="entry name" value="Cyt_P450_sf"/>
</dbReference>
<keyword evidence="6 13" id="KW-0479">Metal-binding</keyword>
<dbReference type="Proteomes" id="UP000327044">
    <property type="component" value="Unassembled WGS sequence"/>
</dbReference>
<name>A0A5N4ARV5_PHOPY</name>
<dbReference type="InterPro" id="IPR017972">
    <property type="entry name" value="Cyt_P450_CS"/>
</dbReference>
<comment type="cofactor">
    <cofactor evidence="1 13">
        <name>heme</name>
        <dbReference type="ChEBI" id="CHEBI:30413"/>
    </cofactor>
</comment>
<protein>
    <recommendedName>
        <fullName evidence="17">Cytochrome P450</fullName>
    </recommendedName>
</protein>
<evidence type="ECO:0000256" key="3">
    <source>
        <dbReference type="ARBA" id="ARBA00004406"/>
    </source>
</evidence>
<organism evidence="15 16">
    <name type="scientific">Photinus pyralis</name>
    <name type="common">Common eastern firefly</name>
    <name type="synonym">Lampyris pyralis</name>
    <dbReference type="NCBI Taxonomy" id="7054"/>
    <lineage>
        <taxon>Eukaryota</taxon>
        <taxon>Metazoa</taxon>
        <taxon>Ecdysozoa</taxon>
        <taxon>Arthropoda</taxon>
        <taxon>Hexapoda</taxon>
        <taxon>Insecta</taxon>
        <taxon>Pterygota</taxon>
        <taxon>Neoptera</taxon>
        <taxon>Endopterygota</taxon>
        <taxon>Coleoptera</taxon>
        <taxon>Polyphaga</taxon>
        <taxon>Elateriformia</taxon>
        <taxon>Elateroidea</taxon>
        <taxon>Lampyridae</taxon>
        <taxon>Lampyrinae</taxon>
        <taxon>Photinus</taxon>
    </lineage>
</organism>
<keyword evidence="9 14" id="KW-0560">Oxidoreductase</keyword>
<evidence type="ECO:0000256" key="12">
    <source>
        <dbReference type="ARBA" id="ARBA00023136"/>
    </source>
</evidence>
<dbReference type="EMBL" id="VVIM01000005">
    <property type="protein sequence ID" value="KAB0800057.1"/>
    <property type="molecule type" value="Genomic_DNA"/>
</dbReference>
<evidence type="ECO:0000256" key="4">
    <source>
        <dbReference type="ARBA" id="ARBA00010617"/>
    </source>
</evidence>
<keyword evidence="12" id="KW-0472">Membrane</keyword>
<proteinExistence type="inferred from homology"/>
<dbReference type="PRINTS" id="PR00385">
    <property type="entry name" value="P450"/>
</dbReference>
<evidence type="ECO:0000256" key="9">
    <source>
        <dbReference type="ARBA" id="ARBA00023002"/>
    </source>
</evidence>
<keyword evidence="7" id="KW-0256">Endoplasmic reticulum</keyword>
<evidence type="ECO:0000313" key="15">
    <source>
        <dbReference type="EMBL" id="KAB0800057.1"/>
    </source>
</evidence>
<evidence type="ECO:0000256" key="8">
    <source>
        <dbReference type="ARBA" id="ARBA00022848"/>
    </source>
</evidence>
<dbReference type="GO" id="GO:0004497">
    <property type="term" value="F:monooxygenase activity"/>
    <property type="evidence" value="ECO:0007669"/>
    <property type="project" value="UniProtKB-KW"/>
</dbReference>
<dbReference type="GO" id="GO:0020037">
    <property type="term" value="F:heme binding"/>
    <property type="evidence" value="ECO:0007669"/>
    <property type="project" value="InterPro"/>
</dbReference>
<dbReference type="AlphaFoldDB" id="A0A5N4ARV5"/>
<dbReference type="InterPro" id="IPR002401">
    <property type="entry name" value="Cyt_P450_E_grp-I"/>
</dbReference>
<dbReference type="PRINTS" id="PR00463">
    <property type="entry name" value="EP450I"/>
</dbReference>
<reference evidence="15 16" key="1">
    <citation type="journal article" date="2018" name="Elife">
        <title>Firefly genomes illuminate parallel origins of bioluminescence in beetles.</title>
        <authorList>
            <person name="Fallon T.R."/>
            <person name="Lower S.E."/>
            <person name="Chang C.H."/>
            <person name="Bessho-Uehara M."/>
            <person name="Martin G.J."/>
            <person name="Bewick A.J."/>
            <person name="Behringer M."/>
            <person name="Debat H.J."/>
            <person name="Wong I."/>
            <person name="Day J.C."/>
            <person name="Suvorov A."/>
            <person name="Silva C.J."/>
            <person name="Stanger-Hall K.F."/>
            <person name="Hall D.W."/>
            <person name="Schmitz R.J."/>
            <person name="Nelson D.R."/>
            <person name="Lewis S.M."/>
            <person name="Shigenobu S."/>
            <person name="Bybee S.M."/>
            <person name="Larracuente A.M."/>
            <person name="Oba Y."/>
            <person name="Weng J.K."/>
        </authorList>
    </citation>
    <scope>NUCLEOTIDE SEQUENCE [LARGE SCALE GENOMIC DNA]</scope>
    <source>
        <strain evidence="15">1611_PpyrPB1</strain>
        <tissue evidence="15">Whole body</tissue>
    </source>
</reference>
<dbReference type="Gene3D" id="1.10.630.10">
    <property type="entry name" value="Cytochrome P450"/>
    <property type="match status" value="1"/>
</dbReference>
<dbReference type="CDD" id="cd11056">
    <property type="entry name" value="CYP6-like"/>
    <property type="match status" value="1"/>
</dbReference>
<keyword evidence="16" id="KW-1185">Reference proteome</keyword>
<dbReference type="Pfam" id="PF00067">
    <property type="entry name" value="p450"/>
    <property type="match status" value="1"/>
</dbReference>
<evidence type="ECO:0000256" key="1">
    <source>
        <dbReference type="ARBA" id="ARBA00001971"/>
    </source>
</evidence>
<evidence type="ECO:0000256" key="14">
    <source>
        <dbReference type="RuleBase" id="RU000461"/>
    </source>
</evidence>
<dbReference type="InterPro" id="IPR050476">
    <property type="entry name" value="Insect_CytP450_Detox"/>
</dbReference>
<evidence type="ECO:0008006" key="17">
    <source>
        <dbReference type="Google" id="ProtNLM"/>
    </source>
</evidence>
<evidence type="ECO:0000256" key="13">
    <source>
        <dbReference type="PIRSR" id="PIRSR602401-1"/>
    </source>
</evidence>
<dbReference type="InParanoid" id="A0A5N4ARV5"/>
<dbReference type="GO" id="GO:0016705">
    <property type="term" value="F:oxidoreductase activity, acting on paired donors, with incorporation or reduction of molecular oxygen"/>
    <property type="evidence" value="ECO:0007669"/>
    <property type="project" value="InterPro"/>
</dbReference>
<evidence type="ECO:0000313" key="16">
    <source>
        <dbReference type="Proteomes" id="UP000327044"/>
    </source>
</evidence>
<keyword evidence="8" id="KW-0492">Microsome</keyword>
<feature type="binding site" description="axial binding residue" evidence="13">
    <location>
        <position position="449"/>
    </location>
    <ligand>
        <name>heme</name>
        <dbReference type="ChEBI" id="CHEBI:30413"/>
    </ligand>
    <ligandPart>
        <name>Fe</name>
        <dbReference type="ChEBI" id="CHEBI:18248"/>
    </ligandPart>
</feature>
<dbReference type="PANTHER" id="PTHR24292">
    <property type="entry name" value="CYTOCHROME P450"/>
    <property type="match status" value="1"/>
</dbReference>
<gene>
    <name evidence="15" type="ORF">PPYR_07937</name>
</gene>
<dbReference type="PANTHER" id="PTHR24292:SF54">
    <property type="entry name" value="CYP9F3-RELATED"/>
    <property type="match status" value="1"/>
</dbReference>
<evidence type="ECO:0000256" key="5">
    <source>
        <dbReference type="ARBA" id="ARBA00022617"/>
    </source>
</evidence>
<dbReference type="GO" id="GO:0005506">
    <property type="term" value="F:iron ion binding"/>
    <property type="evidence" value="ECO:0007669"/>
    <property type="project" value="InterPro"/>
</dbReference>
<evidence type="ECO:0000256" key="7">
    <source>
        <dbReference type="ARBA" id="ARBA00022824"/>
    </source>
</evidence>
<dbReference type="InterPro" id="IPR001128">
    <property type="entry name" value="Cyt_P450"/>
</dbReference>
<evidence type="ECO:0000256" key="6">
    <source>
        <dbReference type="ARBA" id="ARBA00022723"/>
    </source>
</evidence>
<evidence type="ECO:0000256" key="10">
    <source>
        <dbReference type="ARBA" id="ARBA00023004"/>
    </source>
</evidence>
<dbReference type="FunFam" id="1.10.630.10:FF:000182">
    <property type="entry name" value="Cytochrome P450 3A4"/>
    <property type="match status" value="1"/>
</dbReference>
<keyword evidence="11 14" id="KW-0503">Monooxygenase</keyword>